<accession>W5JTF9</accession>
<dbReference type="VEuPathDB" id="VectorBase:ADAC002193"/>
<feature type="transmembrane region" description="Helical" evidence="14">
    <location>
        <begin position="92"/>
        <end position="116"/>
    </location>
</feature>
<keyword evidence="4 12" id="KW-0812">Transmembrane</keyword>
<dbReference type="PANTHER" id="PTHR24229">
    <property type="entry name" value="NEUROPEPTIDES RECEPTOR"/>
    <property type="match status" value="1"/>
</dbReference>
<dbReference type="PANTHER" id="PTHR24229:SF40">
    <property type="entry name" value="ALLATOSTATIN C RECEPTOR 1-RELATED"/>
    <property type="match status" value="1"/>
</dbReference>
<evidence type="ECO:0000256" key="4">
    <source>
        <dbReference type="ARBA" id="ARBA00022692"/>
    </source>
</evidence>
<evidence type="ECO:0000256" key="12">
    <source>
        <dbReference type="RuleBase" id="RU000688"/>
    </source>
</evidence>
<dbReference type="GO" id="GO:0042277">
    <property type="term" value="F:peptide binding"/>
    <property type="evidence" value="ECO:0007669"/>
    <property type="project" value="TreeGrafter"/>
</dbReference>
<keyword evidence="8" id="KW-1015">Disulfide bond</keyword>
<keyword evidence="6 12" id="KW-0297">G-protein coupled receptor</keyword>
<reference evidence="16" key="2">
    <citation type="submission" date="2010-05" db="EMBL/GenBank/DDBJ databases">
        <authorList>
            <person name="Almeida L.G."/>
            <person name="Nicolas M.F."/>
            <person name="Souza R.C."/>
            <person name="Vasconcelos A.T.R."/>
        </authorList>
    </citation>
    <scope>NUCLEOTIDE SEQUENCE</scope>
</reference>
<evidence type="ECO:0000256" key="1">
    <source>
        <dbReference type="ARBA" id="ARBA00004651"/>
    </source>
</evidence>
<evidence type="ECO:0000256" key="7">
    <source>
        <dbReference type="ARBA" id="ARBA00023136"/>
    </source>
</evidence>
<reference evidence="17" key="4">
    <citation type="submission" date="2015-06" db="UniProtKB">
        <authorList>
            <consortium name="EnsemblMetazoa"/>
        </authorList>
    </citation>
    <scope>IDENTIFICATION</scope>
</reference>
<dbReference type="PROSITE" id="PS00237">
    <property type="entry name" value="G_PROTEIN_RECEP_F1_1"/>
    <property type="match status" value="1"/>
</dbReference>
<dbReference type="PROSITE" id="PS50262">
    <property type="entry name" value="G_PROTEIN_RECEP_F1_2"/>
    <property type="match status" value="1"/>
</dbReference>
<evidence type="ECO:0000313" key="16">
    <source>
        <dbReference type="EMBL" id="ETN66024.1"/>
    </source>
</evidence>
<dbReference type="HOGENOM" id="CLU_009579_34_1_1"/>
<feature type="transmembrane region" description="Helical" evidence="14">
    <location>
        <begin position="308"/>
        <end position="331"/>
    </location>
</feature>
<evidence type="ECO:0000256" key="2">
    <source>
        <dbReference type="ARBA" id="ARBA00010663"/>
    </source>
</evidence>
<dbReference type="GO" id="GO:0004994">
    <property type="term" value="F:somatostatin receptor activity"/>
    <property type="evidence" value="ECO:0007669"/>
    <property type="project" value="InterPro"/>
</dbReference>
<feature type="transmembrane region" description="Helical" evidence="14">
    <location>
        <begin position="222"/>
        <end position="247"/>
    </location>
</feature>
<dbReference type="EMBL" id="ADMH02000540">
    <property type="protein sequence ID" value="ETN66024.1"/>
    <property type="molecule type" value="Genomic_DNA"/>
</dbReference>
<evidence type="ECO:0000313" key="18">
    <source>
        <dbReference type="Proteomes" id="UP000000673"/>
    </source>
</evidence>
<dbReference type="GO" id="GO:0005886">
    <property type="term" value="C:plasma membrane"/>
    <property type="evidence" value="ECO:0007669"/>
    <property type="project" value="UniProtKB-SubCell"/>
</dbReference>
<feature type="domain" description="G-protein coupled receptors family 1 profile" evidence="15">
    <location>
        <begin position="71"/>
        <end position="328"/>
    </location>
</feature>
<gene>
    <name evidence="16" type="ORF">AND_002193</name>
</gene>
<evidence type="ECO:0000256" key="10">
    <source>
        <dbReference type="ARBA" id="ARBA00023180"/>
    </source>
</evidence>
<feature type="compositionally biased region" description="Polar residues" evidence="13">
    <location>
        <begin position="496"/>
        <end position="507"/>
    </location>
</feature>
<dbReference type="SUPFAM" id="SSF81321">
    <property type="entry name" value="Family A G protein-coupled receptor-like"/>
    <property type="match status" value="1"/>
</dbReference>
<feature type="compositionally biased region" description="Low complexity" evidence="13">
    <location>
        <begin position="451"/>
        <end position="469"/>
    </location>
</feature>
<feature type="compositionally biased region" description="Polar residues" evidence="13">
    <location>
        <begin position="425"/>
        <end position="435"/>
    </location>
</feature>
<evidence type="ECO:0000256" key="8">
    <source>
        <dbReference type="ARBA" id="ARBA00023157"/>
    </source>
</evidence>
<feature type="compositionally biased region" description="Low complexity" evidence="13">
    <location>
        <begin position="514"/>
        <end position="526"/>
    </location>
</feature>
<organism evidence="16">
    <name type="scientific">Anopheles darlingi</name>
    <name type="common">Mosquito</name>
    <dbReference type="NCBI Taxonomy" id="43151"/>
    <lineage>
        <taxon>Eukaryota</taxon>
        <taxon>Metazoa</taxon>
        <taxon>Ecdysozoa</taxon>
        <taxon>Arthropoda</taxon>
        <taxon>Hexapoda</taxon>
        <taxon>Insecta</taxon>
        <taxon>Pterygota</taxon>
        <taxon>Neoptera</taxon>
        <taxon>Endopterygota</taxon>
        <taxon>Diptera</taxon>
        <taxon>Nematocera</taxon>
        <taxon>Culicoidea</taxon>
        <taxon>Culicidae</taxon>
        <taxon>Anophelinae</taxon>
        <taxon>Anopheles</taxon>
    </lineage>
</organism>
<dbReference type="Gene3D" id="1.20.1070.10">
    <property type="entry name" value="Rhodopsin 7-helix transmembrane proteins"/>
    <property type="match status" value="1"/>
</dbReference>
<dbReference type="PRINTS" id="PR00246">
    <property type="entry name" value="SOMATOSTATNR"/>
</dbReference>
<dbReference type="AlphaFoldDB" id="W5JTF9"/>
<evidence type="ECO:0000256" key="13">
    <source>
        <dbReference type="SAM" id="MobiDB-lite"/>
    </source>
</evidence>
<keyword evidence="5 14" id="KW-1133">Transmembrane helix</keyword>
<evidence type="ECO:0000256" key="5">
    <source>
        <dbReference type="ARBA" id="ARBA00022989"/>
    </source>
</evidence>
<keyword evidence="3" id="KW-1003">Cell membrane</keyword>
<dbReference type="FunFam" id="1.20.1070.10:FF:000231">
    <property type="entry name" value="Allatostatin C receptor 1"/>
    <property type="match status" value="1"/>
</dbReference>
<evidence type="ECO:0000256" key="6">
    <source>
        <dbReference type="ARBA" id="ARBA00023040"/>
    </source>
</evidence>
<dbReference type="PRINTS" id="PR00237">
    <property type="entry name" value="GPCRRHODOPSN"/>
</dbReference>
<proteinExistence type="inferred from homology"/>
<dbReference type="Pfam" id="PF00001">
    <property type="entry name" value="7tm_1"/>
    <property type="match status" value="1"/>
</dbReference>
<dbReference type="SMART" id="SM01381">
    <property type="entry name" value="7TM_GPCR_Srsx"/>
    <property type="match status" value="1"/>
</dbReference>
<evidence type="ECO:0000259" key="15">
    <source>
        <dbReference type="PROSITE" id="PS50262"/>
    </source>
</evidence>
<dbReference type="InterPro" id="IPR000276">
    <property type="entry name" value="GPCR_Rhodpsn"/>
</dbReference>
<dbReference type="GO" id="GO:0043005">
    <property type="term" value="C:neuron projection"/>
    <property type="evidence" value="ECO:0007669"/>
    <property type="project" value="TreeGrafter"/>
</dbReference>
<reference evidence="16" key="3">
    <citation type="journal article" date="2013" name="Nucleic Acids Res.">
        <title>The genome of Anopheles darlingi, the main neotropical malaria vector.</title>
        <authorList>
            <person name="Marinotti O."/>
            <person name="Cerqueira G.C."/>
            <person name="de Almeida L.G."/>
            <person name="Ferro M.I."/>
            <person name="Loreto E.L."/>
            <person name="Zaha A."/>
            <person name="Teixeira S.M."/>
            <person name="Wespiser A.R."/>
            <person name="Almeida E Silva A."/>
            <person name="Schlindwein A.D."/>
            <person name="Pacheco A.C."/>
            <person name="Silva A.L."/>
            <person name="Graveley B.R."/>
            <person name="Walenz B.P."/>
            <person name="Lima Bde A."/>
            <person name="Ribeiro C.A."/>
            <person name="Nunes-Silva C.G."/>
            <person name="de Carvalho C.R."/>
            <person name="Soares C.M."/>
            <person name="de Menezes C.B."/>
            <person name="Matiolli C."/>
            <person name="Caffrey D."/>
            <person name="Araujo D.A."/>
            <person name="de Oliveira D.M."/>
            <person name="Golenbock D."/>
            <person name="Grisard E.C."/>
            <person name="Fantinatti-Garboggini F."/>
            <person name="de Carvalho F.M."/>
            <person name="Barcellos F.G."/>
            <person name="Prosdocimi F."/>
            <person name="May G."/>
            <person name="Azevedo Junior G.M."/>
            <person name="Guimaraes G.M."/>
            <person name="Goldman G.H."/>
            <person name="Padilha I.Q."/>
            <person name="Batista Jda S."/>
            <person name="Ferro J.A."/>
            <person name="Ribeiro J.M."/>
            <person name="Fietto J.L."/>
            <person name="Dabbas K.M."/>
            <person name="Cerdeira L."/>
            <person name="Agnez-Lima L.F."/>
            <person name="Brocchi M."/>
            <person name="de Carvalho M.O."/>
            <person name="Teixeira Mde M."/>
            <person name="Diniz Maia Mde M."/>
            <person name="Goldman M.H."/>
            <person name="Cruz Schneider M.P."/>
            <person name="Felipe M.S."/>
            <person name="Hungria M."/>
            <person name="Nicolas M.F."/>
            <person name="Pereira M."/>
            <person name="Montes M.A."/>
            <person name="Cantao M.E."/>
            <person name="Vincentz M."/>
            <person name="Rafael M.S."/>
            <person name="Silverman N."/>
            <person name="Stoco P.H."/>
            <person name="Souza R.C."/>
            <person name="Vicentini R."/>
            <person name="Gazzinelli R.T."/>
            <person name="Neves Rde O."/>
            <person name="Silva R."/>
            <person name="Astolfi-Filho S."/>
            <person name="Maciel T.E."/>
            <person name="Urmenyi T.P."/>
            <person name="Tadei W.P."/>
            <person name="Camargo E.P."/>
            <person name="de Vasconcelos A.T."/>
        </authorList>
    </citation>
    <scope>NUCLEOTIDE SEQUENCE</scope>
</reference>
<dbReference type="InterPro" id="IPR017452">
    <property type="entry name" value="GPCR_Rhodpsn_7TM"/>
</dbReference>
<reference evidence="16 18" key="1">
    <citation type="journal article" date="2010" name="BMC Genomics">
        <title>Combination of measures distinguishes pre-miRNAs from other stem-loops in the genome of the newly sequenced Anopheles darlingi.</title>
        <authorList>
            <person name="Mendes N.D."/>
            <person name="Freitas A.T."/>
            <person name="Vasconcelos A.T."/>
            <person name="Sagot M.F."/>
        </authorList>
    </citation>
    <scope>NUCLEOTIDE SEQUENCE</scope>
</reference>
<evidence type="ECO:0000256" key="14">
    <source>
        <dbReference type="SAM" id="Phobius"/>
    </source>
</evidence>
<feature type="compositionally biased region" description="Polar residues" evidence="13">
    <location>
        <begin position="369"/>
        <end position="382"/>
    </location>
</feature>
<dbReference type="EnsemblMetazoa" id="ADAC002193-RA">
    <property type="protein sequence ID" value="ADAC002193-PA"/>
    <property type="gene ID" value="ADAC002193"/>
</dbReference>
<feature type="region of interest" description="Disordered" evidence="13">
    <location>
        <begin position="360"/>
        <end position="526"/>
    </location>
</feature>
<sequence length="526" mass="57729">MEDTNVTSLFILGGYDVLNERNLSNFGTELEHSEWNDTLMGNMTCPPTDMPTTYYLFMFLYAVVCLVGVLGNTLVIYVVLRFSNMQTVTNMYILNLAIADECYLIGIPFLIATMHMKRWTLGGAMCKAYMVSTSITQFTSSIFLFIMSADRYIAICHHISSPKYRTPLVSRIVSVLAWLASALIMLPIMIYADVIEQKPNTYSCQILWPEAHGHLPGYTFTVYSLILGFVIPLCFIMTFYCLVIRKLRNVGPKTTGKSRGKRRSHRKVTKLVLTVITVYILCWLPYWISQVALITSDFETCSTRLDLILFLLVGCLGYINSAINPILYAYLSENFKKSFLKACTCAARAEVNAQLKLENSVMPKRSRTRTNSDTTQLTTGGSKMQHRLLVEPTTTATTTTTAASCVSSRNPSPPPPASGSGNAAQRNSNLLTVPGSTPAAGAPGSTAVTTSNSNNNNNSNSCNYNINGNQTGSAINGERSPVNVSTGGSGKDNGTHAESVTDASESSGFEHEPLQLQQQQPLVRLT</sequence>
<keyword evidence="11 12" id="KW-0807">Transducer</keyword>
<keyword evidence="7 14" id="KW-0472">Membrane</keyword>
<protein>
    <submittedName>
        <fullName evidence="16">Somatostatin receptor</fullName>
    </submittedName>
</protein>
<comment type="similarity">
    <text evidence="2 12">Belongs to the G-protein coupled receptor 1 family.</text>
</comment>
<evidence type="ECO:0000256" key="3">
    <source>
        <dbReference type="ARBA" id="ARBA00022475"/>
    </source>
</evidence>
<feature type="transmembrane region" description="Helical" evidence="14">
    <location>
        <begin position="168"/>
        <end position="192"/>
    </location>
</feature>
<feature type="transmembrane region" description="Helical" evidence="14">
    <location>
        <begin position="268"/>
        <end position="288"/>
    </location>
</feature>
<dbReference type="VEuPathDB" id="VectorBase:ADAR2_002238"/>
<dbReference type="InterPro" id="IPR000586">
    <property type="entry name" value="Somatstn_rcpt"/>
</dbReference>
<dbReference type="STRING" id="43151.W5JTF9"/>
<dbReference type="Proteomes" id="UP000000673">
    <property type="component" value="Unassembled WGS sequence"/>
</dbReference>
<evidence type="ECO:0000256" key="9">
    <source>
        <dbReference type="ARBA" id="ARBA00023170"/>
    </source>
</evidence>
<feature type="transmembrane region" description="Helical" evidence="14">
    <location>
        <begin position="54"/>
        <end position="80"/>
    </location>
</feature>
<dbReference type="OMA" id="IAICHHI"/>
<feature type="transmembrane region" description="Helical" evidence="14">
    <location>
        <begin position="128"/>
        <end position="147"/>
    </location>
</feature>
<name>W5JTF9_ANODA</name>
<comment type="subcellular location">
    <subcellularLocation>
        <location evidence="1">Cell membrane</location>
        <topology evidence="1">Multi-pass membrane protein</topology>
    </subcellularLocation>
</comment>
<feature type="compositionally biased region" description="Low complexity" evidence="13">
    <location>
        <begin position="393"/>
        <end position="410"/>
    </location>
</feature>
<evidence type="ECO:0000313" key="17">
    <source>
        <dbReference type="EnsemblMetazoa" id="ADAC002193-PA"/>
    </source>
</evidence>
<keyword evidence="18" id="KW-1185">Reference proteome</keyword>
<keyword evidence="10" id="KW-0325">Glycoprotein</keyword>
<dbReference type="eggNOG" id="KOG3656">
    <property type="taxonomic scope" value="Eukaryota"/>
</dbReference>
<keyword evidence="9 12" id="KW-0675">Receptor</keyword>
<dbReference type="OrthoDB" id="6076970at2759"/>
<evidence type="ECO:0000256" key="11">
    <source>
        <dbReference type="ARBA" id="ARBA00023224"/>
    </source>
</evidence>